<evidence type="ECO:0008006" key="3">
    <source>
        <dbReference type="Google" id="ProtNLM"/>
    </source>
</evidence>
<name>A0A9P6IYS7_9FUNG</name>
<dbReference type="InterPro" id="IPR032675">
    <property type="entry name" value="LRR_dom_sf"/>
</dbReference>
<protein>
    <recommendedName>
        <fullName evidence="3">F-box domain-containing protein</fullName>
    </recommendedName>
</protein>
<dbReference type="SUPFAM" id="SSF52047">
    <property type="entry name" value="RNI-like"/>
    <property type="match status" value="1"/>
</dbReference>
<evidence type="ECO:0000313" key="1">
    <source>
        <dbReference type="EMBL" id="KAF9954316.1"/>
    </source>
</evidence>
<dbReference type="OrthoDB" id="2402609at2759"/>
<dbReference type="Proteomes" id="UP000749646">
    <property type="component" value="Unassembled WGS sequence"/>
</dbReference>
<organism evidence="1 2">
    <name type="scientific">Modicella reniformis</name>
    <dbReference type="NCBI Taxonomy" id="1440133"/>
    <lineage>
        <taxon>Eukaryota</taxon>
        <taxon>Fungi</taxon>
        <taxon>Fungi incertae sedis</taxon>
        <taxon>Mucoromycota</taxon>
        <taxon>Mortierellomycotina</taxon>
        <taxon>Mortierellomycetes</taxon>
        <taxon>Mortierellales</taxon>
        <taxon>Mortierellaceae</taxon>
        <taxon>Modicella</taxon>
    </lineage>
</organism>
<gene>
    <name evidence="1" type="ORF">BGZ65_004132</name>
</gene>
<feature type="non-terminal residue" evidence="1">
    <location>
        <position position="1"/>
    </location>
</feature>
<keyword evidence="2" id="KW-1185">Reference proteome</keyword>
<sequence length="663" mass="75095">PLDLPEIRVIIAQHLADDPPSLYACVSVCRAWHTDFIPQLWHTIRFDRHVSQHLTAEIFQQHERLVRVLFIHDSIFFGFFGSACANITRIVYRPHVATPNWGTSNYYPLEQDEEFENVDSDPESEPSNFALYNLDIKVTIRLKFLALIDQQVMLRDLHEDWTEFPLTLSTQFSTFHLRQLSRPSLVTLHITKWATTVTMLNLLVQESPCLEQLSLRKVRIVLQYQGMDTVPQPSKFDEFAPMAPIFSSSFDCVLDFQHVKDLRLEDVYLELERALICGACVESIEVTSMIHHAMREVAQDLVTREFAWNFPRTQYLKYKATGYNAPRALGPAISDILLSCYSSSDRLEHVKDSVEEGDSANEENSAERWDSRDHRFKELTLGNSDIPRSIISTVVTQFGDELEVLDLTHCGGLESQDIQLLLTHCGSLRIFRGPDRSFMATDMFLSSGDMPFWASTHFQELVLRVIILDDSQGDSVSALLMDVFLNISEDCTPGSKSTRRLMRGVFEQLSRQESLEVLDLSGDADYRFGEAHFLKGLPLVLNAGLDMLKGLKNLRRVVCGAWNKTLTNKLSSASKATMPTNISTPAKKQKVVADDISDISQRTQNAALFLRNDGHITADRLERNPQTFGHIAENIDKILDPSIDKASTIIHCDGLPSKIGSMD</sequence>
<proteinExistence type="predicted"/>
<dbReference type="Gene3D" id="3.80.10.10">
    <property type="entry name" value="Ribonuclease Inhibitor"/>
    <property type="match status" value="1"/>
</dbReference>
<dbReference type="EMBL" id="JAAAHW010006840">
    <property type="protein sequence ID" value="KAF9954316.1"/>
    <property type="molecule type" value="Genomic_DNA"/>
</dbReference>
<reference evidence="1" key="1">
    <citation type="journal article" date="2020" name="Fungal Divers.">
        <title>Resolving the Mortierellaceae phylogeny through synthesis of multi-gene phylogenetics and phylogenomics.</title>
        <authorList>
            <person name="Vandepol N."/>
            <person name="Liber J."/>
            <person name="Desiro A."/>
            <person name="Na H."/>
            <person name="Kennedy M."/>
            <person name="Barry K."/>
            <person name="Grigoriev I.V."/>
            <person name="Miller A.N."/>
            <person name="O'Donnell K."/>
            <person name="Stajich J.E."/>
            <person name="Bonito G."/>
        </authorList>
    </citation>
    <scope>NUCLEOTIDE SEQUENCE</scope>
    <source>
        <strain evidence="1">MES-2147</strain>
    </source>
</reference>
<dbReference type="AlphaFoldDB" id="A0A9P6IYS7"/>
<accession>A0A9P6IYS7</accession>
<evidence type="ECO:0000313" key="2">
    <source>
        <dbReference type="Proteomes" id="UP000749646"/>
    </source>
</evidence>
<comment type="caution">
    <text evidence="1">The sequence shown here is derived from an EMBL/GenBank/DDBJ whole genome shotgun (WGS) entry which is preliminary data.</text>
</comment>